<dbReference type="AlphaFoldDB" id="A8AB97"/>
<keyword evidence="1" id="KW-1133">Transmembrane helix</keyword>
<keyword evidence="3" id="KW-1185">Reference proteome</keyword>
<keyword evidence="1" id="KW-0812">Transmembrane</keyword>
<sequence>MIGKVITLIISVLIAALVSGNLGNPGAGLGSSEELEVPEALASRSLTYGLDPWDVASVALRNTVTVVVIAVGASVLLGSLCYLRFGKRASFEALAYVPEYVYALLLYLLSWRFPWPSPLPGADPSKAAEYALVIIMSECPKVAYVVSEGVEGREELKGVRLFWKAVGLDERGVRSKLLLASKWLLLAQFFNLTSLVLERSVLVEPLVGYWGVGEALCKAVTEADPQLAFSSFVAVAVSVIALNALGEALVRRRLALGAA</sequence>
<name>A8AB97_IGNH4</name>
<gene>
    <name evidence="2" type="ordered locus">Igni_1020</name>
</gene>
<dbReference type="STRING" id="453591.Igni_1020"/>
<organism evidence="2 3">
    <name type="scientific">Ignicoccus hospitalis (strain KIN4/I / DSM 18386 / JCM 14125)</name>
    <dbReference type="NCBI Taxonomy" id="453591"/>
    <lineage>
        <taxon>Archaea</taxon>
        <taxon>Thermoproteota</taxon>
        <taxon>Thermoprotei</taxon>
        <taxon>Desulfurococcales</taxon>
        <taxon>Desulfurococcaceae</taxon>
        <taxon>Ignicoccus</taxon>
    </lineage>
</organism>
<protein>
    <submittedName>
        <fullName evidence="2">Binding-protein-dependent transport systems inner membrane component</fullName>
    </submittedName>
</protein>
<dbReference type="EMBL" id="CP000816">
    <property type="protein sequence ID" value="ABU82199.1"/>
    <property type="molecule type" value="Genomic_DNA"/>
</dbReference>
<dbReference type="HOGENOM" id="CLU_1072034_0_0_2"/>
<dbReference type="Proteomes" id="UP000000262">
    <property type="component" value="Chromosome"/>
</dbReference>
<feature type="transmembrane region" description="Helical" evidence="1">
    <location>
        <begin position="63"/>
        <end position="83"/>
    </location>
</feature>
<dbReference type="eggNOG" id="arCOG00751">
    <property type="taxonomic scope" value="Archaea"/>
</dbReference>
<dbReference type="GeneID" id="5562951"/>
<dbReference type="RefSeq" id="WP_012123163.1">
    <property type="nucleotide sequence ID" value="NC_009776.1"/>
</dbReference>
<evidence type="ECO:0000313" key="3">
    <source>
        <dbReference type="Proteomes" id="UP000000262"/>
    </source>
</evidence>
<feature type="transmembrane region" description="Helical" evidence="1">
    <location>
        <begin position="227"/>
        <end position="245"/>
    </location>
</feature>
<keyword evidence="1" id="KW-0472">Membrane</keyword>
<dbReference type="KEGG" id="iho:Igni_1020"/>
<evidence type="ECO:0000256" key="1">
    <source>
        <dbReference type="SAM" id="Phobius"/>
    </source>
</evidence>
<proteinExistence type="predicted"/>
<evidence type="ECO:0000313" key="2">
    <source>
        <dbReference type="EMBL" id="ABU82199.1"/>
    </source>
</evidence>
<feature type="transmembrane region" description="Helical" evidence="1">
    <location>
        <begin position="95"/>
        <end position="113"/>
    </location>
</feature>
<accession>A8AB97</accession>
<reference evidence="2 3" key="1">
    <citation type="journal article" date="2008" name="Genome Biol.">
        <title>A genomic analysis of the archaeal system Ignicoccus hospitalis-Nanoarchaeum equitans.</title>
        <authorList>
            <person name="Podar M."/>
            <person name="Anderson I."/>
            <person name="Makarova K.S."/>
            <person name="Elkins J.G."/>
            <person name="Ivanova N."/>
            <person name="Wall M.A."/>
            <person name="Lykidis A."/>
            <person name="Mavromatis K."/>
            <person name="Sun H."/>
            <person name="Hudson M.E."/>
            <person name="Chen W."/>
            <person name="Deciu C."/>
            <person name="Hutchison D."/>
            <person name="Eads J.R."/>
            <person name="Anderson A."/>
            <person name="Fernandes F."/>
            <person name="Szeto E."/>
            <person name="Lapidus A."/>
            <person name="Kyrpides N.C."/>
            <person name="Saier M.H.Jr."/>
            <person name="Richardson P.M."/>
            <person name="Rachel R."/>
            <person name="Huber H."/>
            <person name="Eisen J.A."/>
            <person name="Koonin E.V."/>
            <person name="Keller M."/>
            <person name="Stetter K.O."/>
        </authorList>
    </citation>
    <scope>NUCLEOTIDE SEQUENCE [LARGE SCALE GENOMIC DNA]</scope>
    <source>
        <strain evidence="3">KIN4/I / DSM 18386 / JCM 14125</strain>
    </source>
</reference>